<sequence length="122" mass="13203">MGVLAGSGPEPGAQDRAGLGRKLLWGLSWGVQNPHANRESPRGDGGRQVGVRVAWGLKQESDTGTGDCRLCAIFSHSGCDPESFGMKRFLLQSYSSPKWWQTRGRQVEDALPPRLIPQSLSG</sequence>
<protein>
    <submittedName>
        <fullName evidence="1">Uncharacterized protein</fullName>
    </submittedName>
</protein>
<reference evidence="1" key="1">
    <citation type="submission" date="2025-08" db="UniProtKB">
        <authorList>
            <consortium name="Ensembl"/>
        </authorList>
    </citation>
    <scope>IDENTIFICATION</scope>
</reference>
<dbReference type="AlphaFoldDB" id="A0A8C0U076"/>
<name>A0A8C0U076_CYACU</name>
<organism evidence="1 2">
    <name type="scientific">Cyanistes caeruleus</name>
    <name type="common">Eurasian blue tit</name>
    <name type="synonym">Parus caeruleus</name>
    <dbReference type="NCBI Taxonomy" id="156563"/>
    <lineage>
        <taxon>Eukaryota</taxon>
        <taxon>Metazoa</taxon>
        <taxon>Chordata</taxon>
        <taxon>Craniata</taxon>
        <taxon>Vertebrata</taxon>
        <taxon>Euteleostomi</taxon>
        <taxon>Archelosauria</taxon>
        <taxon>Archosauria</taxon>
        <taxon>Dinosauria</taxon>
        <taxon>Saurischia</taxon>
        <taxon>Theropoda</taxon>
        <taxon>Coelurosauria</taxon>
        <taxon>Aves</taxon>
        <taxon>Neognathae</taxon>
        <taxon>Neoaves</taxon>
        <taxon>Telluraves</taxon>
        <taxon>Australaves</taxon>
        <taxon>Passeriformes</taxon>
        <taxon>Paridae</taxon>
        <taxon>Cyanistes</taxon>
    </lineage>
</organism>
<dbReference type="Ensembl" id="ENSCCET00000002893.1">
    <property type="protein sequence ID" value="ENSCCEP00000001687.1"/>
    <property type="gene ID" value="ENSCCEG00000001976.1"/>
</dbReference>
<evidence type="ECO:0000313" key="2">
    <source>
        <dbReference type="Proteomes" id="UP000694410"/>
    </source>
</evidence>
<reference evidence="1" key="2">
    <citation type="submission" date="2025-09" db="UniProtKB">
        <authorList>
            <consortium name="Ensembl"/>
        </authorList>
    </citation>
    <scope>IDENTIFICATION</scope>
</reference>
<proteinExistence type="predicted"/>
<evidence type="ECO:0000313" key="1">
    <source>
        <dbReference type="Ensembl" id="ENSCCEP00000001687.1"/>
    </source>
</evidence>
<keyword evidence="2" id="KW-1185">Reference proteome</keyword>
<dbReference type="Proteomes" id="UP000694410">
    <property type="component" value="Unplaced"/>
</dbReference>
<accession>A0A8C0U076</accession>